<proteinExistence type="predicted"/>
<dbReference type="EMBL" id="BSXV01003701">
    <property type="protein sequence ID" value="GME98812.1"/>
    <property type="molecule type" value="Genomic_DNA"/>
</dbReference>
<evidence type="ECO:0000313" key="2">
    <source>
        <dbReference type="Proteomes" id="UP001165101"/>
    </source>
</evidence>
<dbReference type="Proteomes" id="UP001165101">
    <property type="component" value="Unassembled WGS sequence"/>
</dbReference>
<organism evidence="1 2">
    <name type="scientific">Candida boidinii</name>
    <name type="common">Yeast</name>
    <dbReference type="NCBI Taxonomy" id="5477"/>
    <lineage>
        <taxon>Eukaryota</taxon>
        <taxon>Fungi</taxon>
        <taxon>Dikarya</taxon>
        <taxon>Ascomycota</taxon>
        <taxon>Saccharomycotina</taxon>
        <taxon>Pichiomycetes</taxon>
        <taxon>Pichiales</taxon>
        <taxon>Pichiaceae</taxon>
        <taxon>Ogataea</taxon>
        <taxon>Ogataea/Candida clade</taxon>
    </lineage>
</organism>
<comment type="caution">
    <text evidence="1">The sequence shown here is derived from an EMBL/GenBank/DDBJ whole genome shotgun (WGS) entry which is preliminary data.</text>
</comment>
<evidence type="ECO:0000313" key="1">
    <source>
        <dbReference type="EMBL" id="GME98812.1"/>
    </source>
</evidence>
<sequence>MKRAMPFITELKKRLSLEDPKQVFDRKLSFDESSVVKSIISVIARAPSTAKVDTVQVVVFENGAKLGKDVVTNEEIEIPAGKVIENAVPGNPAITIKNI</sequence>
<keyword evidence="2" id="KW-1185">Reference proteome</keyword>
<name>A0ACB5U0I2_CANBO</name>
<protein>
    <submittedName>
        <fullName evidence="1">Unnamed protein product</fullName>
    </submittedName>
</protein>
<accession>A0ACB5U0I2</accession>
<gene>
    <name evidence="1" type="ORF">Cboi01_000508900</name>
</gene>
<reference evidence="1" key="1">
    <citation type="submission" date="2023-04" db="EMBL/GenBank/DDBJ databases">
        <title>Candida boidinii NBRC 1967.</title>
        <authorList>
            <person name="Ichikawa N."/>
            <person name="Sato H."/>
            <person name="Tonouchi N."/>
        </authorList>
    </citation>
    <scope>NUCLEOTIDE SEQUENCE</scope>
    <source>
        <strain evidence="1">NBRC 1967</strain>
    </source>
</reference>